<sequence length="256" mass="28321">MSSLVPYSADEISTSNLNKGDLARAGDTWTHSMRFMAHALQKICAPLMHKPGIHPETPVRASLQQIAAELVRLADAAEQLFAYVFDLYRASLSPPVSVSLGTEALELIDSCIAIIQNSARVVHSACRDNALPCALFSPWNPLPMISQYFDPVPPPVALWKELARFQDVCAALDRLLPAILTIRSFVQQAVDERDARFGANRALMKAFFMGAPGTVESACIGLSMDAHFLWCYSLRKIPGVQRESLHDDKDPRRLYP</sequence>
<evidence type="ECO:0000313" key="2">
    <source>
        <dbReference type="Proteomes" id="UP001221142"/>
    </source>
</evidence>
<dbReference type="Proteomes" id="UP001221142">
    <property type="component" value="Unassembled WGS sequence"/>
</dbReference>
<reference evidence="1" key="1">
    <citation type="submission" date="2023-03" db="EMBL/GenBank/DDBJ databases">
        <title>Massive genome expansion in bonnet fungi (Mycena s.s.) driven by repeated elements and novel gene families across ecological guilds.</title>
        <authorList>
            <consortium name="Lawrence Berkeley National Laboratory"/>
            <person name="Harder C.B."/>
            <person name="Miyauchi S."/>
            <person name="Viragh M."/>
            <person name="Kuo A."/>
            <person name="Thoen E."/>
            <person name="Andreopoulos B."/>
            <person name="Lu D."/>
            <person name="Skrede I."/>
            <person name="Drula E."/>
            <person name="Henrissat B."/>
            <person name="Morin E."/>
            <person name="Kohler A."/>
            <person name="Barry K."/>
            <person name="LaButti K."/>
            <person name="Morin E."/>
            <person name="Salamov A."/>
            <person name="Lipzen A."/>
            <person name="Mereny Z."/>
            <person name="Hegedus B."/>
            <person name="Baldrian P."/>
            <person name="Stursova M."/>
            <person name="Weitz H."/>
            <person name="Taylor A."/>
            <person name="Grigoriev I.V."/>
            <person name="Nagy L.G."/>
            <person name="Martin F."/>
            <person name="Kauserud H."/>
        </authorList>
    </citation>
    <scope>NUCLEOTIDE SEQUENCE</scope>
    <source>
        <strain evidence="1">9284</strain>
    </source>
</reference>
<accession>A0AAD7BKZ0</accession>
<organism evidence="1 2">
    <name type="scientific">Roridomyces roridus</name>
    <dbReference type="NCBI Taxonomy" id="1738132"/>
    <lineage>
        <taxon>Eukaryota</taxon>
        <taxon>Fungi</taxon>
        <taxon>Dikarya</taxon>
        <taxon>Basidiomycota</taxon>
        <taxon>Agaricomycotina</taxon>
        <taxon>Agaricomycetes</taxon>
        <taxon>Agaricomycetidae</taxon>
        <taxon>Agaricales</taxon>
        <taxon>Marasmiineae</taxon>
        <taxon>Mycenaceae</taxon>
        <taxon>Roridomyces</taxon>
    </lineage>
</organism>
<proteinExistence type="predicted"/>
<comment type="caution">
    <text evidence="1">The sequence shown here is derived from an EMBL/GenBank/DDBJ whole genome shotgun (WGS) entry which is preliminary data.</text>
</comment>
<name>A0AAD7BKZ0_9AGAR</name>
<dbReference type="AlphaFoldDB" id="A0AAD7BKZ0"/>
<protein>
    <submittedName>
        <fullName evidence="1">Uncharacterized protein</fullName>
    </submittedName>
</protein>
<evidence type="ECO:0000313" key="1">
    <source>
        <dbReference type="EMBL" id="KAJ7623795.1"/>
    </source>
</evidence>
<keyword evidence="2" id="KW-1185">Reference proteome</keyword>
<dbReference type="EMBL" id="JARKIF010000014">
    <property type="protein sequence ID" value="KAJ7623795.1"/>
    <property type="molecule type" value="Genomic_DNA"/>
</dbReference>
<gene>
    <name evidence="1" type="ORF">FB45DRAFT_1031697</name>
</gene>